<dbReference type="InterPro" id="IPR004114">
    <property type="entry name" value="THUMP_dom"/>
</dbReference>
<comment type="subcellular location">
    <subcellularLocation>
        <location evidence="1">Cytoplasm</location>
    </subcellularLocation>
</comment>
<evidence type="ECO:0000259" key="12">
    <source>
        <dbReference type="PROSITE" id="PS51165"/>
    </source>
</evidence>
<keyword evidence="8" id="KW-0784">Thiamine biosynthesis</keyword>
<evidence type="ECO:0000256" key="5">
    <source>
        <dbReference type="ARBA" id="ARBA00022741"/>
    </source>
</evidence>
<organism evidence="13">
    <name type="scientific">hydrothermal vent metagenome</name>
    <dbReference type="NCBI Taxonomy" id="652676"/>
    <lineage>
        <taxon>unclassified sequences</taxon>
        <taxon>metagenomes</taxon>
        <taxon>ecological metagenomes</taxon>
    </lineage>
</organism>
<dbReference type="Pfam" id="PF02568">
    <property type="entry name" value="ThiI"/>
    <property type="match status" value="1"/>
</dbReference>
<dbReference type="Pfam" id="PF02926">
    <property type="entry name" value="THUMP"/>
    <property type="match status" value="1"/>
</dbReference>
<feature type="domain" description="THUMP" evidence="12">
    <location>
        <begin position="83"/>
        <end position="188"/>
    </location>
</feature>
<dbReference type="Gene3D" id="3.40.50.620">
    <property type="entry name" value="HUPs"/>
    <property type="match status" value="1"/>
</dbReference>
<evidence type="ECO:0000256" key="3">
    <source>
        <dbReference type="ARBA" id="ARBA00022555"/>
    </source>
</evidence>
<evidence type="ECO:0000256" key="9">
    <source>
        <dbReference type="ARBA" id="ARBA00023157"/>
    </source>
</evidence>
<dbReference type="NCBIfam" id="TIGR00342">
    <property type="entry name" value="tRNA uracil 4-sulfurtransferase ThiI"/>
    <property type="match status" value="1"/>
</dbReference>
<feature type="domain" description="Rhodanese" evidence="11">
    <location>
        <begin position="426"/>
        <end position="498"/>
    </location>
</feature>
<dbReference type="GO" id="GO:0002937">
    <property type="term" value="P:tRNA 4-thiouridine biosynthesis"/>
    <property type="evidence" value="ECO:0007669"/>
    <property type="project" value="TreeGrafter"/>
</dbReference>
<proteinExistence type="inferred from homology"/>
<evidence type="ECO:0000256" key="8">
    <source>
        <dbReference type="ARBA" id="ARBA00022977"/>
    </source>
</evidence>
<evidence type="ECO:0000256" key="1">
    <source>
        <dbReference type="ARBA" id="ARBA00004496"/>
    </source>
</evidence>
<dbReference type="Gene3D" id="3.40.250.10">
    <property type="entry name" value="Rhodanese-like domain"/>
    <property type="match status" value="1"/>
</dbReference>
<dbReference type="GO" id="GO:0009228">
    <property type="term" value="P:thiamine biosynthetic process"/>
    <property type="evidence" value="ECO:0007669"/>
    <property type="project" value="UniProtKB-KW"/>
</dbReference>
<keyword evidence="6" id="KW-0067">ATP-binding</keyword>
<evidence type="ECO:0000256" key="2">
    <source>
        <dbReference type="ARBA" id="ARBA00022490"/>
    </source>
</evidence>
<dbReference type="PROSITE" id="PS50206">
    <property type="entry name" value="RHODANESE_3"/>
    <property type="match status" value="1"/>
</dbReference>
<dbReference type="InterPro" id="IPR049961">
    <property type="entry name" value="ThiI_N"/>
</dbReference>
<dbReference type="InterPro" id="IPR026340">
    <property type="entry name" value="THII_Thiazole_biosynth_dom"/>
</dbReference>
<dbReference type="CDD" id="cd11716">
    <property type="entry name" value="THUMP_ThiI"/>
    <property type="match status" value="1"/>
</dbReference>
<keyword evidence="9" id="KW-1015">Disulfide bond</keyword>
<dbReference type="GO" id="GO:0016783">
    <property type="term" value="F:sulfurtransferase activity"/>
    <property type="evidence" value="ECO:0007669"/>
    <property type="project" value="InterPro"/>
</dbReference>
<evidence type="ECO:0000313" key="13">
    <source>
        <dbReference type="EMBL" id="SFV55170.1"/>
    </source>
</evidence>
<dbReference type="SUPFAM" id="SSF52821">
    <property type="entry name" value="Rhodanese/Cell cycle control phosphatase"/>
    <property type="match status" value="1"/>
</dbReference>
<dbReference type="NCBIfam" id="TIGR04271">
    <property type="entry name" value="ThiI_C_thiazole"/>
    <property type="match status" value="1"/>
</dbReference>
<dbReference type="PROSITE" id="PS51165">
    <property type="entry name" value="THUMP"/>
    <property type="match status" value="1"/>
</dbReference>
<keyword evidence="4" id="KW-0808">Transferase</keyword>
<protein>
    <submittedName>
        <fullName evidence="13">tRNA S(4)U 4-thiouridine synthase (Former ThiI) / Rhodanese-like domain required for thiamine synthesis</fullName>
    </submittedName>
</protein>
<dbReference type="InterPro" id="IPR001763">
    <property type="entry name" value="Rhodanese-like_dom"/>
</dbReference>
<keyword evidence="2" id="KW-0963">Cytoplasm</keyword>
<dbReference type="InterPro" id="IPR049962">
    <property type="entry name" value="THUMP_ThiI"/>
</dbReference>
<name>A0A1W1BNM2_9ZZZZ</name>
<keyword evidence="3" id="KW-0820">tRNA-binding</keyword>
<dbReference type="SUPFAM" id="SSF52402">
    <property type="entry name" value="Adenine nucleotide alpha hydrolases-like"/>
    <property type="match status" value="1"/>
</dbReference>
<dbReference type="InterPro" id="IPR003720">
    <property type="entry name" value="tRNA_STrfase"/>
</dbReference>
<dbReference type="SMART" id="SM00981">
    <property type="entry name" value="THUMP"/>
    <property type="match status" value="1"/>
</dbReference>
<dbReference type="HAMAP" id="MF_00021">
    <property type="entry name" value="ThiI"/>
    <property type="match status" value="1"/>
</dbReference>
<dbReference type="PANTHER" id="PTHR43209">
    <property type="entry name" value="TRNA SULFURTRANSFERASE"/>
    <property type="match status" value="1"/>
</dbReference>
<keyword evidence="5" id="KW-0547">Nucleotide-binding</keyword>
<dbReference type="GO" id="GO:0005829">
    <property type="term" value="C:cytosol"/>
    <property type="evidence" value="ECO:0007669"/>
    <property type="project" value="TreeGrafter"/>
</dbReference>
<dbReference type="GO" id="GO:0052837">
    <property type="term" value="P:thiazole biosynthetic process"/>
    <property type="evidence" value="ECO:0007669"/>
    <property type="project" value="InterPro"/>
</dbReference>
<keyword evidence="10" id="KW-0676">Redox-active center</keyword>
<dbReference type="Gene3D" id="3.30.2130.30">
    <property type="match status" value="1"/>
</dbReference>
<evidence type="ECO:0000256" key="4">
    <source>
        <dbReference type="ARBA" id="ARBA00022679"/>
    </source>
</evidence>
<evidence type="ECO:0000256" key="10">
    <source>
        <dbReference type="ARBA" id="ARBA00023284"/>
    </source>
</evidence>
<reference evidence="13" key="1">
    <citation type="submission" date="2016-10" db="EMBL/GenBank/DDBJ databases">
        <authorList>
            <person name="de Groot N.N."/>
        </authorList>
    </citation>
    <scope>NUCLEOTIDE SEQUENCE</scope>
</reference>
<dbReference type="InterPro" id="IPR036873">
    <property type="entry name" value="Rhodanese-like_dom_sf"/>
</dbReference>
<keyword evidence="7" id="KW-0694">RNA-binding</keyword>
<dbReference type="InterPro" id="IPR050102">
    <property type="entry name" value="tRNA_sulfurtransferase_ThiI"/>
</dbReference>
<evidence type="ECO:0000259" key="11">
    <source>
        <dbReference type="PROSITE" id="PS50206"/>
    </source>
</evidence>
<accession>A0A1W1BNM2</accession>
<dbReference type="AlphaFoldDB" id="A0A1W1BNM2"/>
<evidence type="ECO:0000256" key="7">
    <source>
        <dbReference type="ARBA" id="ARBA00022884"/>
    </source>
</evidence>
<dbReference type="InterPro" id="IPR014729">
    <property type="entry name" value="Rossmann-like_a/b/a_fold"/>
</dbReference>
<dbReference type="GO" id="GO:0005524">
    <property type="term" value="F:ATP binding"/>
    <property type="evidence" value="ECO:0007669"/>
    <property type="project" value="UniProtKB-KW"/>
</dbReference>
<dbReference type="SUPFAM" id="SSF143437">
    <property type="entry name" value="THUMP domain-like"/>
    <property type="match status" value="1"/>
</dbReference>
<dbReference type="EMBL" id="FPHE01000059">
    <property type="protein sequence ID" value="SFV55170.1"/>
    <property type="molecule type" value="Genomic_DNA"/>
</dbReference>
<dbReference type="GO" id="GO:0004810">
    <property type="term" value="F:CCA tRNA nucleotidyltransferase activity"/>
    <property type="evidence" value="ECO:0007669"/>
    <property type="project" value="InterPro"/>
</dbReference>
<sequence>MSKKYVIIPPQKITRLYSVQNSTQKFILKLFPEIMVKGSTAKKQMVGQLYNNLLKLLEEINSDIKIKKFSDKLEVVTPIAVVDRVRDRLLNTSGVEQVLEALQFDNITTLDAIKVKVCEIVVDKLEGKTFVVRAKRTGTHPFNSTEIERTVGGYILAKSKAKGVDLYHPEIMVRVELINNQLNIITKRYEGLGGYPIGTQGDILSLMSGGFDSTVASYLTMKRGIKTHFIFFNLGGVAHEIGVKQVAYFLWSKFGASHRVKFISIPFDDVLSEIFRSTPESYMGVTLKRLMLLASEKIADEMGIDALLTGESVAQVSSQTLRNLALIDQVSNKLILRPLSTMNKPDIIKIANDIGTRRFAENMPEYCGVISKNPITHGSFKRMEKVAKWFDYSILDKAVEDAKTIFVDEVIDNVTNNAPIEVISSLDDDFVVIDIRGEEEAIETSCETLNIPFYQLKTEFKKLPQDREYLLYCERGVMSQLHAQYLRDSESRENVRVYRPF</sequence>
<dbReference type="GO" id="GO:0000049">
    <property type="term" value="F:tRNA binding"/>
    <property type="evidence" value="ECO:0007669"/>
    <property type="project" value="UniProtKB-KW"/>
</dbReference>
<gene>
    <name evidence="13" type="ORF">MNB_SV-12-315</name>
</gene>
<dbReference type="InterPro" id="IPR020536">
    <property type="entry name" value="ThiI_AANH"/>
</dbReference>
<dbReference type="PANTHER" id="PTHR43209:SF1">
    <property type="entry name" value="TRNA SULFURTRANSFERASE"/>
    <property type="match status" value="1"/>
</dbReference>
<evidence type="ECO:0000256" key="6">
    <source>
        <dbReference type="ARBA" id="ARBA00022840"/>
    </source>
</evidence>